<dbReference type="InterPro" id="IPR011989">
    <property type="entry name" value="ARM-like"/>
</dbReference>
<feature type="repeat" description="TPR" evidence="3">
    <location>
        <begin position="1014"/>
        <end position="1047"/>
    </location>
</feature>
<dbReference type="Gene3D" id="1.25.10.10">
    <property type="entry name" value="Leucine-rich Repeat Variant"/>
    <property type="match status" value="1"/>
</dbReference>
<accession>A0A545UJL0</accession>
<dbReference type="RefSeq" id="WP_142891720.1">
    <property type="nucleotide sequence ID" value="NZ_ML660160.1"/>
</dbReference>
<dbReference type="AlphaFoldDB" id="A0A545UJL0"/>
<dbReference type="InterPro" id="IPR016024">
    <property type="entry name" value="ARM-type_fold"/>
</dbReference>
<dbReference type="SUPFAM" id="SSF52540">
    <property type="entry name" value="P-loop containing nucleoside triphosphate hydrolases"/>
    <property type="match status" value="1"/>
</dbReference>
<dbReference type="InterPro" id="IPR050498">
    <property type="entry name" value="Ycf3"/>
</dbReference>
<evidence type="ECO:0000256" key="2">
    <source>
        <dbReference type="ARBA" id="ARBA00022803"/>
    </source>
</evidence>
<dbReference type="InterPro" id="IPR000157">
    <property type="entry name" value="TIR_dom"/>
</dbReference>
<dbReference type="OrthoDB" id="5772846at2"/>
<comment type="caution">
    <text evidence="5">The sequence shown here is derived from an EMBL/GenBank/DDBJ whole genome shotgun (WGS) entry which is preliminary data.</text>
</comment>
<feature type="domain" description="TIR" evidence="4">
    <location>
        <begin position="2"/>
        <end position="148"/>
    </location>
</feature>
<evidence type="ECO:0000313" key="5">
    <source>
        <dbReference type="EMBL" id="TQV89656.1"/>
    </source>
</evidence>
<name>A0A545UJL0_9GAMM</name>
<gene>
    <name evidence="5" type="ORF">FLL46_01875</name>
</gene>
<dbReference type="Gene3D" id="1.25.40.10">
    <property type="entry name" value="Tetratricopeptide repeat domain"/>
    <property type="match status" value="3"/>
</dbReference>
<dbReference type="Proteomes" id="UP000315439">
    <property type="component" value="Unassembled WGS sequence"/>
</dbReference>
<dbReference type="Pfam" id="PF13181">
    <property type="entry name" value="TPR_8"/>
    <property type="match status" value="1"/>
</dbReference>
<keyword evidence="6" id="KW-1185">Reference proteome</keyword>
<proteinExistence type="predicted"/>
<dbReference type="SUPFAM" id="SSF48439">
    <property type="entry name" value="Protein prenylyltransferase"/>
    <property type="match status" value="1"/>
</dbReference>
<feature type="repeat" description="TPR" evidence="3">
    <location>
        <begin position="980"/>
        <end position="1013"/>
    </location>
</feature>
<evidence type="ECO:0000256" key="1">
    <source>
        <dbReference type="ARBA" id="ARBA00022737"/>
    </source>
</evidence>
<dbReference type="PANTHER" id="PTHR44858:SF1">
    <property type="entry name" value="UDP-N-ACETYLGLUCOSAMINE--PEPTIDE N-ACETYLGLUCOSAMINYLTRANSFERASE SPINDLY-RELATED"/>
    <property type="match status" value="1"/>
</dbReference>
<reference evidence="5 6" key="1">
    <citation type="submission" date="2019-07" db="EMBL/GenBank/DDBJ databases">
        <title>Draft genome for Aliikangiella sp. M105.</title>
        <authorList>
            <person name="Wang G."/>
        </authorList>
    </citation>
    <scope>NUCLEOTIDE SEQUENCE [LARGE SCALE GENOMIC DNA]</scope>
    <source>
        <strain evidence="5 6">M105</strain>
    </source>
</reference>
<dbReference type="InterPro" id="IPR027417">
    <property type="entry name" value="P-loop_NTPase"/>
</dbReference>
<keyword evidence="1" id="KW-0677">Repeat</keyword>
<dbReference type="PROSITE" id="PS50005">
    <property type="entry name" value="TPR"/>
    <property type="match status" value="2"/>
</dbReference>
<evidence type="ECO:0000313" key="6">
    <source>
        <dbReference type="Proteomes" id="UP000315439"/>
    </source>
</evidence>
<organism evidence="5 6">
    <name type="scientific">Aliikangiella coralliicola</name>
    <dbReference type="NCBI Taxonomy" id="2592383"/>
    <lineage>
        <taxon>Bacteria</taxon>
        <taxon>Pseudomonadati</taxon>
        <taxon>Pseudomonadota</taxon>
        <taxon>Gammaproteobacteria</taxon>
        <taxon>Oceanospirillales</taxon>
        <taxon>Pleioneaceae</taxon>
        <taxon>Aliikangiella</taxon>
    </lineage>
</organism>
<dbReference type="Gene3D" id="3.40.50.300">
    <property type="entry name" value="P-loop containing nucleotide triphosphate hydrolases"/>
    <property type="match status" value="1"/>
</dbReference>
<dbReference type="Gene3D" id="3.40.50.10140">
    <property type="entry name" value="Toll/interleukin-1 receptor homology (TIR) domain"/>
    <property type="match status" value="1"/>
</dbReference>
<dbReference type="InterPro" id="IPR019734">
    <property type="entry name" value="TPR_rpt"/>
</dbReference>
<sequence>MQSYDVFISYARTSSFDEAHQFAALLTDNGISHFIDDRSIPLGSRFPQDIAKSLLNSRVMVVFVDSVYFERYWCVCEYQLGIALYRKNISNGKVESPLEHMLIALPENTELDMVKAHLPPLLSNTSWPASDNSADLVELVIRKLEKDPDVIGNQLDEFDDNAVKMLLDGGSIPVPAVIKNIPNFLKNIPDGLGNEFIGRQDILWRIFHSLETNGVAGNATTCVLRGLGGTGKTQIAAEYVWRYGARYYPGGIIWLNADCDEEELFEQLYDIALKFLPNIEPVDRFHFDVEAISSRLVDYFSERENDKAVLWVVDNLPEPKKGQRIQPLKYWCPVEQYVRVLGTTRRSKIKVGTLIRVSEFSPEIAIEMITRNEVKKDWLSNDEWKEIVNWVGCLPLALKLLQTLLSEKFIAVKSLLSKAREEEPADYLKDEIDSLQEEVEENYLRGVTETFHLSYALLQNDHEMQSALQFFAFLSFVAVPQPLLTLTISERTLGKLANRSWIQSSESTNDKDSGNNIVRLWQMHRLVSSYVRSQTRQPVILVAMVAEWLTKVFESDLHWHLLKRCNPHLFRLRNNAHHFLIENNPETFEVVSKVNFCGQTVALTRLDDERLDGARYLGACLVYWSNDVDTFLERLENKIAEDDIKVLSNLPHLLQVFRNSQRAANLFVQLLNHSDLEVCRKAMVYVGNCQTPEIVAIPFLEVLINPKHENILDNVINSFENLFTANSPSLDIILPKLIDLAKDGEYQGMVSARLLSRLFAHLGEELVTANFSGIRLANELIEIVKTTNDEKIALQLADGLGRVDSDEIYTQVIGLLSAEDRQEIQLQRIKAVNQYLHIRTYPPTPKIKVEYKEDGGVALHAGEGGFFPTKKARPELNRPLGDFVLKLVHPDIFEQAIEIICQSSVGQFGLVQAVYDVIDAGEYQRVIAVASKAMEYSPDFPSPYMWRSECYEALGQFEKALSDQSMLINMTTNLPEQYRAEYIARRGFIQEQLNNIPGAIEDYSSAIELDSENSQHYQYRGYLYKLANDVEKAFEDFTQAVKLNPEETYSLYEKAMYQGGRGEYALALIDLKKLLAIDKNHHAAWYLQGLCNLNLQLYPPAIESLSNAILLEQNVGEYYYIRGLARFYCDLKDDARRDVELCLQLNPDHGKCQELQNLLEE</sequence>
<dbReference type="InterPro" id="IPR035897">
    <property type="entry name" value="Toll_tir_struct_dom_sf"/>
</dbReference>
<dbReference type="SUPFAM" id="SSF52200">
    <property type="entry name" value="Toll/Interleukin receptor TIR domain"/>
    <property type="match status" value="1"/>
</dbReference>
<dbReference type="InterPro" id="IPR011990">
    <property type="entry name" value="TPR-like_helical_dom_sf"/>
</dbReference>
<dbReference type="EMBL" id="VIKS01000001">
    <property type="protein sequence ID" value="TQV89656.1"/>
    <property type="molecule type" value="Genomic_DNA"/>
</dbReference>
<dbReference type="GO" id="GO:0007165">
    <property type="term" value="P:signal transduction"/>
    <property type="evidence" value="ECO:0007669"/>
    <property type="project" value="InterPro"/>
</dbReference>
<dbReference type="PROSITE" id="PS50104">
    <property type="entry name" value="TIR"/>
    <property type="match status" value="1"/>
</dbReference>
<protein>
    <submittedName>
        <fullName evidence="5">TIR domain-containing protein</fullName>
    </submittedName>
</protein>
<evidence type="ECO:0000259" key="4">
    <source>
        <dbReference type="PROSITE" id="PS50104"/>
    </source>
</evidence>
<dbReference type="SMART" id="SM00028">
    <property type="entry name" value="TPR"/>
    <property type="match status" value="5"/>
</dbReference>
<dbReference type="SUPFAM" id="SSF48371">
    <property type="entry name" value="ARM repeat"/>
    <property type="match status" value="1"/>
</dbReference>
<dbReference type="Pfam" id="PF13676">
    <property type="entry name" value="TIR_2"/>
    <property type="match status" value="1"/>
</dbReference>
<dbReference type="PANTHER" id="PTHR44858">
    <property type="entry name" value="TETRATRICOPEPTIDE REPEAT PROTEIN 6"/>
    <property type="match status" value="1"/>
</dbReference>
<keyword evidence="2 3" id="KW-0802">TPR repeat</keyword>
<evidence type="ECO:0000256" key="3">
    <source>
        <dbReference type="PROSITE-ProRule" id="PRU00339"/>
    </source>
</evidence>